<dbReference type="PROSITE" id="PS51371">
    <property type="entry name" value="CBS"/>
    <property type="match status" value="2"/>
</dbReference>
<keyword evidence="13 14" id="KW-0472">Membrane</keyword>
<dbReference type="Pfam" id="PF00571">
    <property type="entry name" value="CBS"/>
    <property type="match status" value="1"/>
</dbReference>
<dbReference type="SUPFAM" id="SSF54631">
    <property type="entry name" value="CBS-domain pair"/>
    <property type="match status" value="1"/>
</dbReference>
<evidence type="ECO:0000256" key="9">
    <source>
        <dbReference type="ARBA" id="ARBA00022833"/>
    </source>
</evidence>
<keyword evidence="9 14" id="KW-0862">Zinc</keyword>
<dbReference type="Proteomes" id="UP000730591">
    <property type="component" value="Unassembled WGS sequence"/>
</dbReference>
<dbReference type="CDD" id="cd06164">
    <property type="entry name" value="S2P-M50_SpoIVFB_CBS"/>
    <property type="match status" value="1"/>
</dbReference>
<evidence type="ECO:0000313" key="17">
    <source>
        <dbReference type="EMBL" id="NJP51516.1"/>
    </source>
</evidence>
<feature type="transmembrane region" description="Helical" evidence="14">
    <location>
        <begin position="107"/>
        <end position="131"/>
    </location>
</feature>
<keyword evidence="7" id="KW-0677">Repeat</keyword>
<dbReference type="Gene3D" id="3.10.580.10">
    <property type="entry name" value="CBS-domain"/>
    <property type="match status" value="1"/>
</dbReference>
<evidence type="ECO:0000259" key="16">
    <source>
        <dbReference type="PROSITE" id="PS51371"/>
    </source>
</evidence>
<dbReference type="InterPro" id="IPR046342">
    <property type="entry name" value="CBS_dom_sf"/>
</dbReference>
<dbReference type="EMBL" id="JAATEM010000017">
    <property type="protein sequence ID" value="NJP51516.1"/>
    <property type="molecule type" value="Genomic_DNA"/>
</dbReference>
<name>A0ABX1A7W5_9ACTN</name>
<evidence type="ECO:0000256" key="15">
    <source>
        <dbReference type="PROSITE-ProRule" id="PRU00703"/>
    </source>
</evidence>
<organism evidence="17 18">
    <name type="scientific">Streptomyces composti</name>
    <dbReference type="NCBI Taxonomy" id="2720025"/>
    <lineage>
        <taxon>Bacteria</taxon>
        <taxon>Bacillati</taxon>
        <taxon>Actinomycetota</taxon>
        <taxon>Actinomycetes</taxon>
        <taxon>Kitasatosporales</taxon>
        <taxon>Streptomycetaceae</taxon>
        <taxon>Streptomyces</taxon>
    </lineage>
</organism>
<keyword evidence="18" id="KW-1185">Reference proteome</keyword>
<keyword evidence="11 14" id="KW-0482">Metalloprotease</keyword>
<dbReference type="PANTHER" id="PTHR39188:SF3">
    <property type="entry name" value="STAGE IV SPORULATION PROTEIN FB"/>
    <property type="match status" value="1"/>
</dbReference>
<evidence type="ECO:0000256" key="1">
    <source>
        <dbReference type="ARBA" id="ARBA00004651"/>
    </source>
</evidence>
<proteinExistence type="inferred from homology"/>
<evidence type="ECO:0000256" key="10">
    <source>
        <dbReference type="ARBA" id="ARBA00022989"/>
    </source>
</evidence>
<accession>A0ABX1A7W5</accession>
<feature type="domain" description="CBS" evidence="16">
    <location>
        <begin position="316"/>
        <end position="375"/>
    </location>
</feature>
<evidence type="ECO:0000256" key="13">
    <source>
        <dbReference type="ARBA" id="ARBA00023136"/>
    </source>
</evidence>
<feature type="domain" description="CBS" evidence="16">
    <location>
        <begin position="252"/>
        <end position="310"/>
    </location>
</feature>
<comment type="subcellular location">
    <subcellularLocation>
        <location evidence="1">Cell membrane</location>
        <topology evidence="1">Multi-pass membrane protein</topology>
    </subcellularLocation>
</comment>
<evidence type="ECO:0000256" key="6">
    <source>
        <dbReference type="ARBA" id="ARBA00022723"/>
    </source>
</evidence>
<gene>
    <name evidence="17" type="ORF">HCJ93_15920</name>
</gene>
<keyword evidence="3" id="KW-1003">Cell membrane</keyword>
<evidence type="ECO:0000256" key="2">
    <source>
        <dbReference type="ARBA" id="ARBA00007931"/>
    </source>
</evidence>
<keyword evidence="5 14" id="KW-0812">Transmembrane</keyword>
<evidence type="ECO:0000256" key="3">
    <source>
        <dbReference type="ARBA" id="ARBA00022475"/>
    </source>
</evidence>
<dbReference type="InterPro" id="IPR008915">
    <property type="entry name" value="Peptidase_M50"/>
</dbReference>
<dbReference type="InterPro" id="IPR000644">
    <property type="entry name" value="CBS_dom"/>
</dbReference>
<evidence type="ECO:0000256" key="7">
    <source>
        <dbReference type="ARBA" id="ARBA00022737"/>
    </source>
</evidence>
<comment type="caution">
    <text evidence="17">The sequence shown here is derived from an EMBL/GenBank/DDBJ whole genome shotgun (WGS) entry which is preliminary data.</text>
</comment>
<protein>
    <recommendedName>
        <fullName evidence="14">Zinc metalloprotease</fullName>
    </recommendedName>
</protein>
<evidence type="ECO:0000256" key="4">
    <source>
        <dbReference type="ARBA" id="ARBA00022670"/>
    </source>
</evidence>
<evidence type="ECO:0000256" key="12">
    <source>
        <dbReference type="ARBA" id="ARBA00023122"/>
    </source>
</evidence>
<dbReference type="Pfam" id="PF02163">
    <property type="entry name" value="Peptidase_M50"/>
    <property type="match status" value="1"/>
</dbReference>
<keyword evidence="6 14" id="KW-0479">Metal-binding</keyword>
<dbReference type="SMART" id="SM00116">
    <property type="entry name" value="CBS"/>
    <property type="match status" value="1"/>
</dbReference>
<dbReference type="PIRSF" id="PIRSF006404">
    <property type="entry name" value="UCP006404_Pept_M50_CBS"/>
    <property type="match status" value="1"/>
</dbReference>
<feature type="transmembrane region" description="Helical" evidence="14">
    <location>
        <begin position="47"/>
        <end position="67"/>
    </location>
</feature>
<feature type="transmembrane region" description="Helical" evidence="14">
    <location>
        <begin position="12"/>
        <end position="35"/>
    </location>
</feature>
<evidence type="ECO:0000256" key="5">
    <source>
        <dbReference type="ARBA" id="ARBA00022692"/>
    </source>
</evidence>
<dbReference type="InterPro" id="IPR016483">
    <property type="entry name" value="UCP006404_Pept_M50_CBS"/>
</dbReference>
<reference evidence="17 18" key="1">
    <citation type="submission" date="2020-03" db="EMBL/GenBank/DDBJ databases">
        <title>WGS of actinomycetes isolated from Thailand.</title>
        <authorList>
            <person name="Thawai C."/>
        </authorList>
    </citation>
    <scope>NUCLEOTIDE SEQUENCE [LARGE SCALE GENOMIC DNA]</scope>
    <source>
        <strain evidence="17 18">SBST2-5</strain>
    </source>
</reference>
<evidence type="ECO:0000313" key="18">
    <source>
        <dbReference type="Proteomes" id="UP000730591"/>
    </source>
</evidence>
<keyword evidence="4 14" id="KW-0645">Protease</keyword>
<evidence type="ECO:0000256" key="14">
    <source>
        <dbReference type="PIRNR" id="PIRNR006404"/>
    </source>
</evidence>
<keyword evidence="10 14" id="KW-1133">Transmembrane helix</keyword>
<sequence>MKATLSLGRVAGIRIGVHWSVLVIFGLIAVGLAAGRLPDAHPGRSDWLYAVAGVATAVLFLLSLLAHELSHAIVARRNGVASDEITLWLLGGVARLKSEAPSPGAELRIAGVGPLVSLTLGVVFGLLAVLFGQAYGTGLWIEALAWLAAINILLALFNALPAAPLDGGRLLRALVWWRTGSRLRATEVATGAGRVLGWLLVVAGIFLVFAGAAVDGLWLMLIGWFMTAMASAEGGQARMRELLGTVPVRRAMTPDPETVPAAITVQQFLSDPAWVYRHSAFPVTDATGLPIGLISVHRAGEVPADTRHRTPVMDVMVPLGDLPTAHPEDRLVDLLPAVEASPARRALVLADDRLVGIVTQSDINRIISWLTTVARADGDRVVRP</sequence>
<dbReference type="PANTHER" id="PTHR39188">
    <property type="entry name" value="MEMBRANE-ASSOCIATED ZINC METALLOPROTEASE M50B"/>
    <property type="match status" value="1"/>
</dbReference>
<comment type="similarity">
    <text evidence="2 14">Belongs to the peptidase M50B family.</text>
</comment>
<keyword evidence="12 15" id="KW-0129">CBS domain</keyword>
<keyword evidence="8 14" id="KW-0378">Hydrolase</keyword>
<evidence type="ECO:0000256" key="8">
    <source>
        <dbReference type="ARBA" id="ARBA00022801"/>
    </source>
</evidence>
<feature type="transmembrane region" description="Helical" evidence="14">
    <location>
        <begin position="143"/>
        <end position="167"/>
    </location>
</feature>
<comment type="cofactor">
    <cofactor evidence="14">
        <name>Zn(2+)</name>
        <dbReference type="ChEBI" id="CHEBI:29105"/>
    </cofactor>
    <text evidence="14">Binds 1 zinc ion per subunit.</text>
</comment>
<evidence type="ECO:0000256" key="11">
    <source>
        <dbReference type="ARBA" id="ARBA00023049"/>
    </source>
</evidence>
<comment type="caution">
    <text evidence="14">Lacks conserved residue(s) required for the propagation of feature annotation.</text>
</comment>